<dbReference type="Gene3D" id="1.10.1200.10">
    <property type="entry name" value="ACP-like"/>
    <property type="match status" value="1"/>
</dbReference>
<dbReference type="InterPro" id="IPR011032">
    <property type="entry name" value="GroES-like_sf"/>
</dbReference>
<dbReference type="SUPFAM" id="SSF50129">
    <property type="entry name" value="GroES-like"/>
    <property type="match status" value="1"/>
</dbReference>
<dbReference type="Pfam" id="PF00550">
    <property type="entry name" value="PP-binding"/>
    <property type="match status" value="1"/>
</dbReference>
<dbReference type="SUPFAM" id="SSF53335">
    <property type="entry name" value="S-adenosyl-L-methionine-dependent methyltransferases"/>
    <property type="match status" value="1"/>
</dbReference>
<keyword evidence="13" id="KW-1185">Reference proteome</keyword>
<dbReference type="GO" id="GO:0004312">
    <property type="term" value="F:fatty acid synthase activity"/>
    <property type="evidence" value="ECO:0007669"/>
    <property type="project" value="TreeGrafter"/>
</dbReference>
<dbReference type="PANTHER" id="PTHR43775:SF50">
    <property type="entry name" value="HIGHLY REDUCING POLYKETIDE SYNTHASE SRDA"/>
    <property type="match status" value="1"/>
</dbReference>
<dbReference type="Pfam" id="PF22621">
    <property type="entry name" value="CurL-like_PKS_C"/>
    <property type="match status" value="1"/>
</dbReference>
<protein>
    <submittedName>
        <fullName evidence="12">Uncharacterized protein</fullName>
    </submittedName>
</protein>
<keyword evidence="4" id="KW-0521">NADP</keyword>
<dbReference type="Gene3D" id="3.40.50.150">
    <property type="entry name" value="Vaccinia Virus protein VP39"/>
    <property type="match status" value="1"/>
</dbReference>
<dbReference type="STRING" id="155417.A0A4Q4TQV4"/>
<dbReference type="CDD" id="cd02440">
    <property type="entry name" value="AdoMet_MTases"/>
    <property type="match status" value="1"/>
</dbReference>
<dbReference type="InterPro" id="IPR014043">
    <property type="entry name" value="Acyl_transferase_dom"/>
</dbReference>
<dbReference type="Gene3D" id="3.40.366.10">
    <property type="entry name" value="Malonyl-Coenzyme A Acyl Carrier Protein, domain 2"/>
    <property type="match status" value="1"/>
</dbReference>
<dbReference type="Proteomes" id="UP000293360">
    <property type="component" value="Unassembled WGS sequence"/>
</dbReference>
<dbReference type="Gene3D" id="3.40.47.10">
    <property type="match status" value="1"/>
</dbReference>
<dbReference type="InterPro" id="IPR049551">
    <property type="entry name" value="PKS_DH_C"/>
</dbReference>
<evidence type="ECO:0000256" key="1">
    <source>
        <dbReference type="ARBA" id="ARBA00022450"/>
    </source>
</evidence>
<dbReference type="Pfam" id="PF00109">
    <property type="entry name" value="ketoacyl-synt"/>
    <property type="match status" value="1"/>
</dbReference>
<reference evidence="12 13" key="1">
    <citation type="submission" date="2018-06" db="EMBL/GenBank/DDBJ databases">
        <title>Complete Genomes of Monosporascus.</title>
        <authorList>
            <person name="Robinson A.J."/>
            <person name="Natvig D.O."/>
        </authorList>
    </citation>
    <scope>NUCLEOTIDE SEQUENCE [LARGE SCALE GENOMIC DNA]</scope>
    <source>
        <strain evidence="12 13">CBS 110550</strain>
    </source>
</reference>
<keyword evidence="2" id="KW-0597">Phosphoprotein</keyword>
<dbReference type="Gene3D" id="3.90.180.10">
    <property type="entry name" value="Medium-chain alcohol dehydrogenases, catalytic domain"/>
    <property type="match status" value="1"/>
</dbReference>
<feature type="domain" description="Carrier" evidence="9">
    <location>
        <begin position="2379"/>
        <end position="2457"/>
    </location>
</feature>
<dbReference type="InterPro" id="IPR049900">
    <property type="entry name" value="PKS_mFAS_DH"/>
</dbReference>
<dbReference type="InterPro" id="IPR020841">
    <property type="entry name" value="PKS_Beta-ketoAc_synthase_dom"/>
</dbReference>
<evidence type="ECO:0000313" key="12">
    <source>
        <dbReference type="EMBL" id="RYP09691.1"/>
    </source>
</evidence>
<evidence type="ECO:0000256" key="2">
    <source>
        <dbReference type="ARBA" id="ARBA00022553"/>
    </source>
</evidence>
<dbReference type="SUPFAM" id="SSF47336">
    <property type="entry name" value="ACP-like"/>
    <property type="match status" value="1"/>
</dbReference>
<evidence type="ECO:0000259" key="11">
    <source>
        <dbReference type="PROSITE" id="PS52019"/>
    </source>
</evidence>
<comment type="caution">
    <text evidence="12">The sequence shown here is derived from an EMBL/GenBank/DDBJ whole genome shotgun (WGS) entry which is preliminary data.</text>
</comment>
<comment type="caution">
    <text evidence="8">Lacks conserved residue(s) required for the propagation of feature annotation.</text>
</comment>
<dbReference type="SMART" id="SM00823">
    <property type="entry name" value="PKS_PP"/>
    <property type="match status" value="1"/>
</dbReference>
<dbReference type="Gene3D" id="3.30.70.3290">
    <property type="match status" value="1"/>
</dbReference>
<dbReference type="SUPFAM" id="SSF55048">
    <property type="entry name" value="Probable ACP-binding domain of malonyl-CoA ACP transacylase"/>
    <property type="match status" value="1"/>
</dbReference>
<dbReference type="InterPro" id="IPR013149">
    <property type="entry name" value="ADH-like_C"/>
</dbReference>
<dbReference type="InterPro" id="IPR032821">
    <property type="entry name" value="PKS_assoc"/>
</dbReference>
<dbReference type="InterPro" id="IPR014031">
    <property type="entry name" value="Ketoacyl_synth_C"/>
</dbReference>
<evidence type="ECO:0000259" key="9">
    <source>
        <dbReference type="PROSITE" id="PS50075"/>
    </source>
</evidence>
<dbReference type="InterPro" id="IPR020806">
    <property type="entry name" value="PKS_PP-bd"/>
</dbReference>
<proteinExistence type="predicted"/>
<dbReference type="PROSITE" id="PS52019">
    <property type="entry name" value="PKS_MFAS_DH"/>
    <property type="match status" value="1"/>
</dbReference>
<dbReference type="PANTHER" id="PTHR43775">
    <property type="entry name" value="FATTY ACID SYNTHASE"/>
    <property type="match status" value="1"/>
</dbReference>
<dbReference type="InterPro" id="IPR001227">
    <property type="entry name" value="Ac_transferase_dom_sf"/>
</dbReference>
<evidence type="ECO:0000256" key="3">
    <source>
        <dbReference type="ARBA" id="ARBA00022679"/>
    </source>
</evidence>
<dbReference type="PROSITE" id="PS52004">
    <property type="entry name" value="KS3_2"/>
    <property type="match status" value="1"/>
</dbReference>
<dbReference type="InterPro" id="IPR036736">
    <property type="entry name" value="ACP-like_sf"/>
</dbReference>
<dbReference type="Gene3D" id="3.10.129.110">
    <property type="entry name" value="Polyketide synthase dehydratase"/>
    <property type="match status" value="1"/>
</dbReference>
<dbReference type="SMART" id="SM00825">
    <property type="entry name" value="PKS_KS"/>
    <property type="match status" value="1"/>
</dbReference>
<dbReference type="Pfam" id="PF02801">
    <property type="entry name" value="Ketoacyl-synt_C"/>
    <property type="match status" value="1"/>
</dbReference>
<evidence type="ECO:0000256" key="4">
    <source>
        <dbReference type="ARBA" id="ARBA00022857"/>
    </source>
</evidence>
<dbReference type="Pfam" id="PF08240">
    <property type="entry name" value="ADH_N"/>
    <property type="match status" value="1"/>
</dbReference>
<evidence type="ECO:0000256" key="6">
    <source>
        <dbReference type="ARBA" id="ARBA00023268"/>
    </source>
</evidence>
<dbReference type="InterPro" id="IPR013968">
    <property type="entry name" value="PKS_KR"/>
</dbReference>
<dbReference type="InterPro" id="IPR016035">
    <property type="entry name" value="Acyl_Trfase/lysoPLipase"/>
</dbReference>
<dbReference type="InterPro" id="IPR036291">
    <property type="entry name" value="NAD(P)-bd_dom_sf"/>
</dbReference>
<dbReference type="GO" id="GO:0008168">
    <property type="term" value="F:methyltransferase activity"/>
    <property type="evidence" value="ECO:0007669"/>
    <property type="project" value="UniProtKB-KW"/>
</dbReference>
<evidence type="ECO:0000259" key="10">
    <source>
        <dbReference type="PROSITE" id="PS52004"/>
    </source>
</evidence>
<dbReference type="Pfam" id="PF14765">
    <property type="entry name" value="PS-DH"/>
    <property type="match status" value="1"/>
</dbReference>
<feature type="region of interest" description="N-terminal hotdog fold" evidence="8">
    <location>
        <begin position="942"/>
        <end position="1090"/>
    </location>
</feature>
<dbReference type="InterPro" id="IPR009081">
    <property type="entry name" value="PP-bd_ACP"/>
</dbReference>
<dbReference type="InterPro" id="IPR020807">
    <property type="entry name" value="PKS_DH"/>
</dbReference>
<evidence type="ECO:0000256" key="8">
    <source>
        <dbReference type="PROSITE-ProRule" id="PRU01363"/>
    </source>
</evidence>
<name>A0A4Q4TQV4_9PEZI</name>
<sequence length="2460" mass="265183">MTEPALNGTAQKSVSDPIAIVGMGCRLAGGVRDLPGLWKFLREQRDGFMEYAEPRFTKKAFYHPNVDRPGTTVATGGFLMDEDPRLFDPAFFGITDLEAETLDPAQRKLLEVTYEAFEGAGDTWESVSGSRIGVFVGDISYDNYISQTRDWDYAGRYSATGAFPNMLSNRIHYVFNLCGPSACTSAMYALHLAVNAIRNGDCDSAIVAGSNWIMDPNMHMSLGKLGALSPSSRSHTFDASADGYARGEGFAALYLKTASQAVKDGSPIRALVMGTAVNANGRTNGITNPSGIAQEAVIRKAYENAGGLDPSETAFLECHGTGTRVGDPIEVQTASKIFTSAIEDARDVRLMVGSVKTNLGHLEGACALPGILKVVAALEAGEIPPSLGVKTLNPRIDFEKAKIEVLTDVIPWPEDRLRRASVTSAGFGGTNGHCVLDHVNNLMPHYVKPGVATCVIGNGIVNGSNGSTNGNGLGNRHSPVIDAPSLTMRADAGTRQLVLLPFSAHNEASLKANIDALSRVLPEHSLADVAYTLAAKRSRFAQRTFRIVDKHQIAQGLHQDGEQKPFSAPSQQARIGFAFTGQGAQWHAMGAELFEYGVFRASIEYLDRVLGMLPEPPSWKIADALSGNCDEKFVQAAAISQTVCTALQVGLVDLLASWSVRPAGVVGHSSGEMAAAYAAGRITAAEAITIAYYRGYIVSSNKQNGAMLAVGLAPDQAAKYLSGLENEVRIAAINSPNSVTLSGNADAVEAIAAKINQDGVFNRLLRTGGLAYHSHHMAPLGSDYAKAISDGLARLKERGAYDEALTYPSVPWISSVDPDIPTGPKQVTAPYWRANLESAVRFSEAAAKLLSLEGLSIGALVEIGPHPALKSPVGQIVKSAGLTVPHVASLKRAEDGRRSVLSLAGTLFGINAGVDLVAVNAVEDHHGRPAHGCTAVDLPPYQYTYGPINYHESRLSKEYRYRKAPRHDLLGSKVVGTTKLRPQWRNLIYVLFPGAAHIVNAMVAAEHWHREFPDALPITGFTLRNVSIKKTLVVPEDDHGIEIVLSMEFEDGASAKAPGWASFSIASVVRDSDQWTEHCSGHVKVEVAPFKPPPAIDTTNMDGRPVEARAWYSRFAELGLKFGPSFEGYSDINADPDKRVASAKIALKTTEGMFPGGESSYPLHPASLDLVVRLGLIACSGGQAELASVQLPIHMTQMRLKLGHHQPQDDWAIALGRGEQRGMRSCYAQLQMLDRSGDVALDIDNLRFTSLNNEAQTSDVGQTRKAFASPFARMVWRPDIRTLTNERYRALFPQSEEGASQVAKVFDLLGHVNAHLRVLEVRKGGDVGATREILKVLVGTNGIKRYRDYVVTDLSEDLAASIRESTSEFRDVSYSVLDIEKDPQQQGYQPTYDVVLVSGALDDSANVQQTLGNCKKLLRPGGKLALVVKPTHSSSVDAALRSAGFTSGAELMVDDPKHDSTVTVSTLSDPDMNREVPNGTGHTSTPLVHLLHGSKGAPALLKSLAEEMEGRGLSVRISPLDSAKDILTPDSRVVAFLDGENLLLSADEHRLGLFQHLAHNAASMVWITSCGMVKGRNPDGSFVGGLLRGLGSENPAGQFLFLDVDAADFDIPGHEVGALVRILADQELVLQEQLRSDGDGEGEVNREFAWQEGCMWVSRIVPDGELQGYGEASRNAAAPDDDDMELVALGKLKGPVRAVFGTPGILSSLYFRAYTELQQPLPHDWIEVKVDAVGLNWKDLGLCSGRFDGNNLSSEYCGVVTAKGSKVTGLEVGDRVYGMGKGHFGNYTHVLAATAQKMKDGDDPLEMATMPLVYMTAVYAFEHVTRVRKGHKVLIQSATGGLGIAAIQLARAKGAEVFATAGTPDKVRFLTQEMNIPATHVFSSREPADLLRMVEATQHGGFDVILSNASGDMLYESLKALAPLGHLVDVGRMDVNSAKNIALDLFQKSAGFTSFDLNLVVEHDPVLGGELLKTVDEYYRAGRIGSIRPASVSDVSQLGQVLLRFSKGTHIGKLVISYQNPEAAVKMHRSVLPAARFDPGARYIITGGLSGLGRSIIRWMCDRGARDFVILSRRGKSGTGKEVLDLIDSLAARDISLQPVACDVSNREQVMSAIKDASSDRQVRGVLHFAVSYEDISFDKMSADRLREGMATKVHGTKNLHEATASLALDFFVMASTVGTIYAFPTQTTYAASSNFLDYFARHRRSLGLPASTLSLGYIVDVGTLTAGTITYNLFMRAKGQTITASQFLRLLEPVILNSRDQAAATARPWIGRDQDPLSEANVITCIDPAALARQKRDESNKTSGTSSGSMPRWYRDPRVSLVMRALDDAWRHYSGEDAAMVQDMEETGEKSAAALLRHQFQLAVKKIRETGSKDDEAAARAFVADAVTVSVAAMLFVDKAEVNPANTVADHGVDSLLAAEFRNWLHAAFGKNISMLDLMDARTSINALAGNIVDEAVRK</sequence>
<dbReference type="Pfam" id="PF00698">
    <property type="entry name" value="Acyl_transf_1"/>
    <property type="match status" value="1"/>
</dbReference>
<dbReference type="PROSITE" id="PS50075">
    <property type="entry name" value="CARRIER"/>
    <property type="match status" value="1"/>
</dbReference>
<dbReference type="GO" id="GO:0044550">
    <property type="term" value="P:secondary metabolite biosynthetic process"/>
    <property type="evidence" value="ECO:0007669"/>
    <property type="project" value="TreeGrafter"/>
</dbReference>
<dbReference type="CDD" id="cd05195">
    <property type="entry name" value="enoyl_red"/>
    <property type="match status" value="1"/>
</dbReference>
<dbReference type="SUPFAM" id="SSF52151">
    <property type="entry name" value="FabD/lysophospholipase-like"/>
    <property type="match status" value="1"/>
</dbReference>
<evidence type="ECO:0000256" key="7">
    <source>
        <dbReference type="ARBA" id="ARBA00023315"/>
    </source>
</evidence>
<dbReference type="GO" id="GO:0032259">
    <property type="term" value="P:methylation"/>
    <property type="evidence" value="ECO:0007669"/>
    <property type="project" value="UniProtKB-KW"/>
</dbReference>
<keyword evidence="3" id="KW-0808">Transferase</keyword>
<dbReference type="SMART" id="SM00822">
    <property type="entry name" value="PKS_KR"/>
    <property type="match status" value="1"/>
</dbReference>
<dbReference type="SMART" id="SM00827">
    <property type="entry name" value="PKS_AT"/>
    <property type="match status" value="1"/>
</dbReference>
<dbReference type="Pfam" id="PF16197">
    <property type="entry name" value="KAsynt_C_assoc"/>
    <property type="match status" value="1"/>
</dbReference>
<dbReference type="Pfam" id="PF00107">
    <property type="entry name" value="ADH_zinc_N"/>
    <property type="match status" value="1"/>
</dbReference>
<dbReference type="EMBL" id="QJNU01000031">
    <property type="protein sequence ID" value="RYP09691.1"/>
    <property type="molecule type" value="Genomic_DNA"/>
</dbReference>
<dbReference type="SMART" id="SM00826">
    <property type="entry name" value="PKS_DH"/>
    <property type="match status" value="1"/>
</dbReference>
<dbReference type="Pfam" id="PF08242">
    <property type="entry name" value="Methyltransf_12"/>
    <property type="match status" value="1"/>
</dbReference>
<dbReference type="SMART" id="SM00829">
    <property type="entry name" value="PKS_ER"/>
    <property type="match status" value="1"/>
</dbReference>
<dbReference type="SUPFAM" id="SSF53901">
    <property type="entry name" value="Thiolase-like"/>
    <property type="match status" value="1"/>
</dbReference>
<keyword evidence="5" id="KW-0560">Oxidoreductase</keyword>
<accession>A0A4Q4TQV4</accession>
<dbReference type="Gene3D" id="3.40.50.720">
    <property type="entry name" value="NAD(P)-binding Rossmann-like Domain"/>
    <property type="match status" value="1"/>
</dbReference>
<dbReference type="InterPro" id="IPR016036">
    <property type="entry name" value="Malonyl_transacylase_ACP-bd"/>
</dbReference>
<dbReference type="GO" id="GO:0006633">
    <property type="term" value="P:fatty acid biosynthetic process"/>
    <property type="evidence" value="ECO:0007669"/>
    <property type="project" value="TreeGrafter"/>
</dbReference>
<gene>
    <name evidence="12" type="ORF">DL764_001117</name>
</gene>
<feature type="region of interest" description="C-terminal hotdog fold" evidence="8">
    <location>
        <begin position="1103"/>
        <end position="1257"/>
    </location>
</feature>
<keyword evidence="6" id="KW-0511">Multifunctional enzyme</keyword>
<dbReference type="GO" id="GO:0031177">
    <property type="term" value="F:phosphopantetheine binding"/>
    <property type="evidence" value="ECO:0007669"/>
    <property type="project" value="InterPro"/>
</dbReference>
<dbReference type="CDD" id="cd00833">
    <property type="entry name" value="PKS"/>
    <property type="match status" value="1"/>
</dbReference>
<feature type="domain" description="Ketosynthase family 3 (KS3)" evidence="10">
    <location>
        <begin position="15"/>
        <end position="438"/>
    </location>
</feature>
<dbReference type="OrthoDB" id="329835at2759"/>
<dbReference type="Pfam" id="PF08659">
    <property type="entry name" value="KR"/>
    <property type="match status" value="1"/>
</dbReference>
<dbReference type="InterPro" id="IPR020843">
    <property type="entry name" value="ER"/>
</dbReference>
<feature type="domain" description="PKS/mFAS DH" evidence="11">
    <location>
        <begin position="942"/>
        <end position="1257"/>
    </location>
</feature>
<dbReference type="InterPro" id="IPR014030">
    <property type="entry name" value="Ketoacyl_synth_N"/>
</dbReference>
<dbReference type="InterPro" id="IPR057326">
    <property type="entry name" value="KR_dom"/>
</dbReference>
<evidence type="ECO:0000313" key="13">
    <source>
        <dbReference type="Proteomes" id="UP000293360"/>
    </source>
</evidence>
<dbReference type="InterPro" id="IPR013154">
    <property type="entry name" value="ADH-like_N"/>
</dbReference>
<keyword evidence="1" id="KW-0596">Phosphopantetheine</keyword>
<dbReference type="InterPro" id="IPR029063">
    <property type="entry name" value="SAM-dependent_MTases_sf"/>
</dbReference>
<dbReference type="InterPro" id="IPR016039">
    <property type="entry name" value="Thiolase-like"/>
</dbReference>
<dbReference type="InterPro" id="IPR042104">
    <property type="entry name" value="PKS_dehydratase_sf"/>
</dbReference>
<organism evidence="12 13">
    <name type="scientific">Monosporascus ibericus</name>
    <dbReference type="NCBI Taxonomy" id="155417"/>
    <lineage>
        <taxon>Eukaryota</taxon>
        <taxon>Fungi</taxon>
        <taxon>Dikarya</taxon>
        <taxon>Ascomycota</taxon>
        <taxon>Pezizomycotina</taxon>
        <taxon>Sordariomycetes</taxon>
        <taxon>Xylariomycetidae</taxon>
        <taxon>Xylariales</taxon>
        <taxon>Xylariales incertae sedis</taxon>
        <taxon>Monosporascus</taxon>
    </lineage>
</organism>
<dbReference type="InterPro" id="IPR050091">
    <property type="entry name" value="PKS_NRPS_Biosynth_Enz"/>
</dbReference>
<keyword evidence="7" id="KW-0012">Acyltransferase</keyword>
<dbReference type="InterPro" id="IPR013217">
    <property type="entry name" value="Methyltransf_12"/>
</dbReference>
<dbReference type="GO" id="GO:0016491">
    <property type="term" value="F:oxidoreductase activity"/>
    <property type="evidence" value="ECO:0007669"/>
    <property type="project" value="UniProtKB-KW"/>
</dbReference>
<dbReference type="SUPFAM" id="SSF51735">
    <property type="entry name" value="NAD(P)-binding Rossmann-fold domains"/>
    <property type="match status" value="2"/>
</dbReference>
<evidence type="ECO:0000256" key="5">
    <source>
        <dbReference type="ARBA" id="ARBA00023002"/>
    </source>
</evidence>